<dbReference type="EMBL" id="SGPK01000201">
    <property type="protein sequence ID" value="THH06349.1"/>
    <property type="molecule type" value="Genomic_DNA"/>
</dbReference>
<evidence type="ECO:0000313" key="4">
    <source>
        <dbReference type="Proteomes" id="UP000308199"/>
    </source>
</evidence>
<feature type="domain" description="AMP-dependent synthetase/ligase" evidence="1">
    <location>
        <begin position="41"/>
        <end position="415"/>
    </location>
</feature>
<dbReference type="InterPro" id="IPR045851">
    <property type="entry name" value="AMP-bd_C_sf"/>
</dbReference>
<evidence type="ECO:0000313" key="3">
    <source>
        <dbReference type="EMBL" id="THH06349.1"/>
    </source>
</evidence>
<dbReference type="Proteomes" id="UP000308199">
    <property type="component" value="Unassembled WGS sequence"/>
</dbReference>
<proteinExistence type="predicted"/>
<organism evidence="3 4">
    <name type="scientific">Phellinidium pouzarii</name>
    <dbReference type="NCBI Taxonomy" id="167371"/>
    <lineage>
        <taxon>Eukaryota</taxon>
        <taxon>Fungi</taxon>
        <taxon>Dikarya</taxon>
        <taxon>Basidiomycota</taxon>
        <taxon>Agaricomycotina</taxon>
        <taxon>Agaricomycetes</taxon>
        <taxon>Hymenochaetales</taxon>
        <taxon>Hymenochaetaceae</taxon>
        <taxon>Phellinidium</taxon>
    </lineage>
</organism>
<name>A0A4S4L4T6_9AGAM</name>
<dbReference type="InterPro" id="IPR020845">
    <property type="entry name" value="AMP-binding_CS"/>
</dbReference>
<dbReference type="InterPro" id="IPR000873">
    <property type="entry name" value="AMP-dep_synth/lig_dom"/>
</dbReference>
<protein>
    <recommendedName>
        <fullName evidence="5">Phenylacetyl-CoA ligase</fullName>
    </recommendedName>
</protein>
<dbReference type="Gene3D" id="3.30.300.30">
    <property type="match status" value="1"/>
</dbReference>
<dbReference type="PANTHER" id="PTHR24096">
    <property type="entry name" value="LONG-CHAIN-FATTY-ACID--COA LIGASE"/>
    <property type="match status" value="1"/>
</dbReference>
<dbReference type="Pfam" id="PF00501">
    <property type="entry name" value="AMP-binding"/>
    <property type="match status" value="1"/>
</dbReference>
<dbReference type="SUPFAM" id="SSF56801">
    <property type="entry name" value="Acetyl-CoA synthetase-like"/>
    <property type="match status" value="1"/>
</dbReference>
<sequence>MTEFHSDLSCPPIPDDVSTAQFLLDSHHPTRPLRSGNIPWLIEDKTGRTIGYEELRSRTYGLANAMHARWGIGNDDVVCIFSPNHVDYPVVIWAAHRLGAIVSCANPAYMMDELVHQLAVSKSFLVISHPDFIDTALAAVRRCNISTDNIVLIDSPAADGPIHFSTVSHLILEGLASSASFLDIKLAPGEGKTKLAFLSFSSGTTGKPKAVAIPHYAVIANVIQMAAYHKVNEPYTTWDKRRFRPGDIAAGVLPFFHIYGLVVNMHWLIFCGISLVVIPKFNFVEFLKSIDRHKVTHLFLVPSQVVLLCKHPAAKNFDLSRIRFFISGAAPLSPELTQQLIKVIPNASIGQGYGMTETCATISMIPVSQHIGTFGSAGQLIPETTARVVKADGTLAGYDEEGELHVTGPQMALRYTNNEEATRETFRDGWVRTGDQVKISRSGEIFVVDRLKEVMKVRGFQVAPAELEGHLLLHPDIADVCVVGVPDEYSGEVPLAFVTLEQRAAQKAKANPEGGDELKKSIIKHVSDTKVHYKWLKGGVEFIDTIPKNPSGKLLRRHLRDKAKEIVAKRTRSVKSKL</sequence>
<dbReference type="AlphaFoldDB" id="A0A4S4L4T6"/>
<dbReference type="InterPro" id="IPR025110">
    <property type="entry name" value="AMP-bd_C"/>
</dbReference>
<comment type="caution">
    <text evidence="3">The sequence shown here is derived from an EMBL/GenBank/DDBJ whole genome shotgun (WGS) entry which is preliminary data.</text>
</comment>
<dbReference type="Pfam" id="PF13193">
    <property type="entry name" value="AMP-binding_C"/>
    <property type="match status" value="1"/>
</dbReference>
<accession>A0A4S4L4T6</accession>
<reference evidence="3 4" key="1">
    <citation type="submission" date="2019-02" db="EMBL/GenBank/DDBJ databases">
        <title>Genome sequencing of the rare red list fungi Phellinidium pouzarii.</title>
        <authorList>
            <person name="Buettner E."/>
            <person name="Kellner H."/>
        </authorList>
    </citation>
    <scope>NUCLEOTIDE SEQUENCE [LARGE SCALE GENOMIC DNA]</scope>
    <source>
        <strain evidence="3 4">DSM 108285</strain>
    </source>
</reference>
<evidence type="ECO:0000259" key="2">
    <source>
        <dbReference type="Pfam" id="PF13193"/>
    </source>
</evidence>
<evidence type="ECO:0008006" key="5">
    <source>
        <dbReference type="Google" id="ProtNLM"/>
    </source>
</evidence>
<dbReference type="PANTHER" id="PTHR24096:SF422">
    <property type="entry name" value="BCDNA.GH02901"/>
    <property type="match status" value="1"/>
</dbReference>
<keyword evidence="4" id="KW-1185">Reference proteome</keyword>
<dbReference type="GO" id="GO:0016405">
    <property type="term" value="F:CoA-ligase activity"/>
    <property type="evidence" value="ECO:0007669"/>
    <property type="project" value="TreeGrafter"/>
</dbReference>
<dbReference type="Gene3D" id="3.40.50.12780">
    <property type="entry name" value="N-terminal domain of ligase-like"/>
    <property type="match status" value="1"/>
</dbReference>
<feature type="domain" description="AMP-binding enzyme C-terminal" evidence="2">
    <location>
        <begin position="466"/>
        <end position="553"/>
    </location>
</feature>
<dbReference type="InterPro" id="IPR042099">
    <property type="entry name" value="ANL_N_sf"/>
</dbReference>
<dbReference type="OrthoDB" id="6509636at2759"/>
<gene>
    <name evidence="3" type="ORF">EW145_g4156</name>
</gene>
<dbReference type="PROSITE" id="PS00455">
    <property type="entry name" value="AMP_BINDING"/>
    <property type="match status" value="1"/>
</dbReference>
<evidence type="ECO:0000259" key="1">
    <source>
        <dbReference type="Pfam" id="PF00501"/>
    </source>
</evidence>
<dbReference type="CDD" id="cd05911">
    <property type="entry name" value="Firefly_Luc_like"/>
    <property type="match status" value="1"/>
</dbReference>